<comment type="caution">
    <text evidence="2">The sequence shown here is derived from an EMBL/GenBank/DDBJ whole genome shotgun (WGS) entry which is preliminary data.</text>
</comment>
<protein>
    <submittedName>
        <fullName evidence="2">Uncharacterized protein</fullName>
    </submittedName>
</protein>
<sequence length="77" mass="8664">MSKQKTKHDQDEGDEDFSGFEADIAGRTEVDNSGLDEDTKGLMSDYDIDEETADRVLALMEEYGIDEDDALELEQEV</sequence>
<dbReference type="AlphaFoldDB" id="A0A2H0RL62"/>
<feature type="region of interest" description="Disordered" evidence="1">
    <location>
        <begin position="1"/>
        <end position="46"/>
    </location>
</feature>
<name>A0A2H0RL62_9BACT</name>
<evidence type="ECO:0000313" key="2">
    <source>
        <dbReference type="EMBL" id="PIR47166.1"/>
    </source>
</evidence>
<reference evidence="2 3" key="1">
    <citation type="submission" date="2017-09" db="EMBL/GenBank/DDBJ databases">
        <title>Depth-based differentiation of microbial function through sediment-hosted aquifers and enrichment of novel symbionts in the deep terrestrial subsurface.</title>
        <authorList>
            <person name="Probst A.J."/>
            <person name="Ladd B."/>
            <person name="Jarett J.K."/>
            <person name="Geller-Mcgrath D.E."/>
            <person name="Sieber C.M."/>
            <person name="Emerson J.B."/>
            <person name="Anantharaman K."/>
            <person name="Thomas B.C."/>
            <person name="Malmstrom R."/>
            <person name="Stieglmeier M."/>
            <person name="Klingl A."/>
            <person name="Woyke T."/>
            <person name="Ryan C.M."/>
            <person name="Banfield J.F."/>
        </authorList>
    </citation>
    <scope>NUCLEOTIDE SEQUENCE [LARGE SCALE GENOMIC DNA]</scope>
    <source>
        <strain evidence="2">CG10_big_fil_rev_8_21_14_0_10_45_14</strain>
    </source>
</reference>
<proteinExistence type="predicted"/>
<dbReference type="Proteomes" id="UP000230833">
    <property type="component" value="Unassembled WGS sequence"/>
</dbReference>
<evidence type="ECO:0000256" key="1">
    <source>
        <dbReference type="SAM" id="MobiDB-lite"/>
    </source>
</evidence>
<dbReference type="EMBL" id="PCYL01000005">
    <property type="protein sequence ID" value="PIR47166.1"/>
    <property type="molecule type" value="Genomic_DNA"/>
</dbReference>
<accession>A0A2H0RL62</accession>
<organism evidence="2 3">
    <name type="scientific">Candidatus Vogelbacteria bacterium CG10_big_fil_rev_8_21_14_0_10_45_14</name>
    <dbReference type="NCBI Taxonomy" id="1975042"/>
    <lineage>
        <taxon>Bacteria</taxon>
        <taxon>Candidatus Vogeliibacteriota</taxon>
    </lineage>
</organism>
<evidence type="ECO:0000313" key="3">
    <source>
        <dbReference type="Proteomes" id="UP000230833"/>
    </source>
</evidence>
<gene>
    <name evidence="2" type="ORF">COV07_00640</name>
</gene>